<gene>
    <name evidence="11" type="ORF">SAMN02745729_10842</name>
</gene>
<feature type="transmembrane region" description="Helical" evidence="8">
    <location>
        <begin position="458"/>
        <end position="479"/>
    </location>
</feature>
<evidence type="ECO:0000256" key="3">
    <source>
        <dbReference type="ARBA" id="ARBA00022475"/>
    </source>
</evidence>
<feature type="transmembrane region" description="Helical" evidence="8">
    <location>
        <begin position="165"/>
        <end position="188"/>
    </location>
</feature>
<comment type="similarity">
    <text evidence="2">Belongs to the CPA3 antiporters (TC 2.A.63) subunit D family.</text>
</comment>
<evidence type="ECO:0000313" key="12">
    <source>
        <dbReference type="Proteomes" id="UP000242469"/>
    </source>
</evidence>
<proteinExistence type="inferred from homology"/>
<evidence type="ECO:0000256" key="5">
    <source>
        <dbReference type="ARBA" id="ARBA00022989"/>
    </source>
</evidence>
<feature type="transmembrane region" description="Helical" evidence="8">
    <location>
        <begin position="272"/>
        <end position="295"/>
    </location>
</feature>
<dbReference type="RefSeq" id="WP_091826599.1">
    <property type="nucleotide sequence ID" value="NZ_FNRJ01000008.1"/>
</dbReference>
<dbReference type="PRINTS" id="PR01434">
    <property type="entry name" value="NADHDHGNASE5"/>
</dbReference>
<dbReference type="PANTHER" id="PTHR42703">
    <property type="entry name" value="NADH DEHYDROGENASE"/>
    <property type="match status" value="1"/>
</dbReference>
<evidence type="ECO:0000256" key="4">
    <source>
        <dbReference type="ARBA" id="ARBA00022692"/>
    </source>
</evidence>
<dbReference type="EMBL" id="FNRJ01000008">
    <property type="protein sequence ID" value="SEA83272.1"/>
    <property type="molecule type" value="Genomic_DNA"/>
</dbReference>
<evidence type="ECO:0000259" key="10">
    <source>
        <dbReference type="Pfam" id="PF00662"/>
    </source>
</evidence>
<dbReference type="InterPro" id="IPR001750">
    <property type="entry name" value="ND/Mrp_TM"/>
</dbReference>
<feature type="transmembrane region" description="Helical" evidence="8">
    <location>
        <begin position="79"/>
        <end position="100"/>
    </location>
</feature>
<dbReference type="AlphaFoldDB" id="A0A1H4EGB5"/>
<protein>
    <submittedName>
        <fullName evidence="11">Multicomponent Na+:H+ antiporter subunit D</fullName>
    </submittedName>
</protein>
<evidence type="ECO:0000256" key="1">
    <source>
        <dbReference type="ARBA" id="ARBA00004651"/>
    </source>
</evidence>
<feature type="transmembrane region" description="Helical" evidence="8">
    <location>
        <begin position="38"/>
        <end position="59"/>
    </location>
</feature>
<feature type="transmembrane region" description="Helical" evidence="8">
    <location>
        <begin position="112"/>
        <end position="139"/>
    </location>
</feature>
<dbReference type="OrthoDB" id="9811798at2"/>
<evidence type="ECO:0000256" key="2">
    <source>
        <dbReference type="ARBA" id="ARBA00005346"/>
    </source>
</evidence>
<feature type="transmembrane region" description="Helical" evidence="8">
    <location>
        <begin position="209"/>
        <end position="233"/>
    </location>
</feature>
<dbReference type="PANTHER" id="PTHR42703:SF1">
    <property type="entry name" value="NA(+)_H(+) ANTIPORTER SUBUNIT D1"/>
    <property type="match status" value="1"/>
</dbReference>
<keyword evidence="6 8" id="KW-0472">Membrane</keyword>
<dbReference type="InterPro" id="IPR050586">
    <property type="entry name" value="CPA3_Na-H_Antiporter_D"/>
</dbReference>
<evidence type="ECO:0000256" key="6">
    <source>
        <dbReference type="ARBA" id="ARBA00023136"/>
    </source>
</evidence>
<evidence type="ECO:0000313" key="11">
    <source>
        <dbReference type="EMBL" id="SEA83272.1"/>
    </source>
</evidence>
<feature type="transmembrane region" description="Helical" evidence="8">
    <location>
        <begin position="315"/>
        <end position="338"/>
    </location>
</feature>
<dbReference type="Pfam" id="PF00662">
    <property type="entry name" value="Proton_antipo_N"/>
    <property type="match status" value="1"/>
</dbReference>
<feature type="transmembrane region" description="Helical" evidence="8">
    <location>
        <begin position="413"/>
        <end position="437"/>
    </location>
</feature>
<keyword evidence="12" id="KW-1185">Reference proteome</keyword>
<accession>A0A1H4EGB5</accession>
<feature type="domain" description="NADH-Ubiquinone oxidoreductase (complex I) chain 5 N-terminal" evidence="10">
    <location>
        <begin position="71"/>
        <end position="113"/>
    </location>
</feature>
<dbReference type="InterPro" id="IPR001516">
    <property type="entry name" value="Proton_antipo_N"/>
</dbReference>
<keyword evidence="3" id="KW-1003">Cell membrane</keyword>
<dbReference type="Pfam" id="PF00361">
    <property type="entry name" value="Proton_antipo_M"/>
    <property type="match status" value="1"/>
</dbReference>
<name>A0A1H4EGB5_9GAMM</name>
<feature type="transmembrane region" description="Helical" evidence="8">
    <location>
        <begin position="379"/>
        <end position="401"/>
    </location>
</feature>
<evidence type="ECO:0000256" key="8">
    <source>
        <dbReference type="SAM" id="Phobius"/>
    </source>
</evidence>
<dbReference type="GO" id="GO:0005886">
    <property type="term" value="C:plasma membrane"/>
    <property type="evidence" value="ECO:0007669"/>
    <property type="project" value="UniProtKB-SubCell"/>
</dbReference>
<dbReference type="STRING" id="1122198.SAMN02745729_10842"/>
<sequence length="497" mass="54108">MTQLVLIPILALLSSMLAAVIIFALPEQRHRLRTGINLLAALIKVVLVGVMTWGVIHQLDYGLSYEILPGVSFELQADALAMMFAGLSAVLWLLTTIYAVGYLEDSPNRSRFFGFFSLCVASTMGIALAGNLFTFFLFYEMLTLSTYPLVVHRGTEKALQAGRNYIIYTLSGGAALLLGMIWLQGLAGDLSFQEIGQLVDLNEELHSQLIMIFVLLVAGLGVKAALFPLHGWLPQAMVAPAPVSALLHAVAVVKAGAFGIVRVVYDLYGIEFAALLGVLEPLGWLAAFTIIYGSVRALAQTDLKRRLAFSTVSQVSYIVLGTAVFGPVGTVGGLVHLLHQGIMKITLFFCAGNYAETLGIHKIHELNGAGKRMPLTSTAFTLAAFGMIGVPPLAGFITKWTLGTGALNVQMEWVIGVLLISSLLNAAYFLPVIHRLWFQPEYDWSEQRRWGKLETHSWLLWPPLVTAVLTLLVGLFAALPLSPLSWAKLIAAREYLP</sequence>
<evidence type="ECO:0000256" key="7">
    <source>
        <dbReference type="RuleBase" id="RU000320"/>
    </source>
</evidence>
<feature type="domain" description="NADH:quinone oxidoreductase/Mrp antiporter transmembrane" evidence="9">
    <location>
        <begin position="129"/>
        <end position="424"/>
    </location>
</feature>
<reference evidence="12" key="1">
    <citation type="submission" date="2016-10" db="EMBL/GenBank/DDBJ databases">
        <authorList>
            <person name="Varghese N."/>
            <person name="Submissions S."/>
        </authorList>
    </citation>
    <scope>NUCLEOTIDE SEQUENCE [LARGE SCALE GENOMIC DNA]</scope>
    <source>
        <strain evidence="12">DSM 11526</strain>
    </source>
</reference>
<dbReference type="Proteomes" id="UP000242469">
    <property type="component" value="Unassembled WGS sequence"/>
</dbReference>
<feature type="transmembrane region" description="Helical" evidence="8">
    <location>
        <begin position="6"/>
        <end position="26"/>
    </location>
</feature>
<evidence type="ECO:0000259" key="9">
    <source>
        <dbReference type="Pfam" id="PF00361"/>
    </source>
</evidence>
<organism evidence="11 12">
    <name type="scientific">Marinobacterium iners DSM 11526</name>
    <dbReference type="NCBI Taxonomy" id="1122198"/>
    <lineage>
        <taxon>Bacteria</taxon>
        <taxon>Pseudomonadati</taxon>
        <taxon>Pseudomonadota</taxon>
        <taxon>Gammaproteobacteria</taxon>
        <taxon>Oceanospirillales</taxon>
        <taxon>Oceanospirillaceae</taxon>
        <taxon>Marinobacterium</taxon>
    </lineage>
</organism>
<feature type="transmembrane region" description="Helical" evidence="8">
    <location>
        <begin position="245"/>
        <end position="265"/>
    </location>
</feature>
<keyword evidence="5 8" id="KW-1133">Transmembrane helix</keyword>
<keyword evidence="4 7" id="KW-0812">Transmembrane</keyword>
<comment type="subcellular location">
    <subcellularLocation>
        <location evidence="1">Cell membrane</location>
        <topology evidence="1">Multi-pass membrane protein</topology>
    </subcellularLocation>
    <subcellularLocation>
        <location evidence="7">Membrane</location>
        <topology evidence="7">Multi-pass membrane protein</topology>
    </subcellularLocation>
</comment>